<dbReference type="InterPro" id="IPR050482">
    <property type="entry name" value="Sensor_HK_TwoCompSys"/>
</dbReference>
<evidence type="ECO:0000256" key="2">
    <source>
        <dbReference type="ARBA" id="ARBA00012438"/>
    </source>
</evidence>
<gene>
    <name evidence="12" type="ORF">SAMN05421791_103154</name>
</gene>
<feature type="transmembrane region" description="Helical" evidence="9">
    <location>
        <begin position="28"/>
        <end position="48"/>
    </location>
</feature>
<dbReference type="EC" id="2.7.13.3" evidence="2"/>
<feature type="domain" description="Signal transduction histidine kinase subgroup 3 dimerisation and phosphoacceptor" evidence="11">
    <location>
        <begin position="182"/>
        <end position="247"/>
    </location>
</feature>
<proteinExistence type="predicted"/>
<evidence type="ECO:0000259" key="11">
    <source>
        <dbReference type="Pfam" id="PF07730"/>
    </source>
</evidence>
<dbReference type="Proteomes" id="UP000199708">
    <property type="component" value="Unassembled WGS sequence"/>
</dbReference>
<keyword evidence="13" id="KW-1185">Reference proteome</keyword>
<dbReference type="InterPro" id="IPR011712">
    <property type="entry name" value="Sig_transdc_His_kin_sub3_dim/P"/>
</dbReference>
<keyword evidence="4" id="KW-0808">Transferase</keyword>
<dbReference type="InterPro" id="IPR036890">
    <property type="entry name" value="HATPase_C_sf"/>
</dbReference>
<accession>A0A1G7RRS7</accession>
<keyword evidence="3" id="KW-0597">Phosphoprotein</keyword>
<dbReference type="GO" id="GO:0046983">
    <property type="term" value="F:protein dimerization activity"/>
    <property type="evidence" value="ECO:0007669"/>
    <property type="project" value="InterPro"/>
</dbReference>
<evidence type="ECO:0000256" key="4">
    <source>
        <dbReference type="ARBA" id="ARBA00022679"/>
    </source>
</evidence>
<feature type="transmembrane region" description="Helical" evidence="9">
    <location>
        <begin position="60"/>
        <end position="84"/>
    </location>
</feature>
<dbReference type="GO" id="GO:0000155">
    <property type="term" value="F:phosphorelay sensor kinase activity"/>
    <property type="evidence" value="ECO:0007669"/>
    <property type="project" value="InterPro"/>
</dbReference>
<evidence type="ECO:0000256" key="8">
    <source>
        <dbReference type="ARBA" id="ARBA00023012"/>
    </source>
</evidence>
<dbReference type="STRING" id="120956.SAMN05421791_103154"/>
<dbReference type="OrthoDB" id="9760839at2"/>
<organism evidence="12 13">
    <name type="scientific">Facklamia miroungae</name>
    <dbReference type="NCBI Taxonomy" id="120956"/>
    <lineage>
        <taxon>Bacteria</taxon>
        <taxon>Bacillati</taxon>
        <taxon>Bacillota</taxon>
        <taxon>Bacilli</taxon>
        <taxon>Lactobacillales</taxon>
        <taxon>Aerococcaceae</taxon>
        <taxon>Facklamia</taxon>
    </lineage>
</organism>
<evidence type="ECO:0000256" key="3">
    <source>
        <dbReference type="ARBA" id="ARBA00022553"/>
    </source>
</evidence>
<reference evidence="12 13" key="1">
    <citation type="submission" date="2016-10" db="EMBL/GenBank/DDBJ databases">
        <authorList>
            <person name="de Groot N.N."/>
        </authorList>
    </citation>
    <scope>NUCLEOTIDE SEQUENCE [LARGE SCALE GENOMIC DNA]</scope>
    <source>
        <strain evidence="12 13">ATCC BAA-466</strain>
    </source>
</reference>
<dbReference type="PANTHER" id="PTHR24421">
    <property type="entry name" value="NITRATE/NITRITE SENSOR PROTEIN NARX-RELATED"/>
    <property type="match status" value="1"/>
</dbReference>
<feature type="domain" description="Histidine kinase/HSP90-like ATPase" evidence="10">
    <location>
        <begin position="289"/>
        <end position="372"/>
    </location>
</feature>
<dbReference type="Pfam" id="PF07730">
    <property type="entry name" value="HisKA_3"/>
    <property type="match status" value="1"/>
</dbReference>
<evidence type="ECO:0000256" key="9">
    <source>
        <dbReference type="SAM" id="Phobius"/>
    </source>
</evidence>
<keyword evidence="6 12" id="KW-0418">Kinase</keyword>
<evidence type="ECO:0000256" key="7">
    <source>
        <dbReference type="ARBA" id="ARBA00022840"/>
    </source>
</evidence>
<keyword evidence="5" id="KW-0547">Nucleotide-binding</keyword>
<evidence type="ECO:0000256" key="6">
    <source>
        <dbReference type="ARBA" id="ARBA00022777"/>
    </source>
</evidence>
<keyword evidence="8" id="KW-0902">Two-component regulatory system</keyword>
<keyword evidence="9" id="KW-1133">Transmembrane helix</keyword>
<dbReference type="GO" id="GO:0016020">
    <property type="term" value="C:membrane"/>
    <property type="evidence" value="ECO:0007669"/>
    <property type="project" value="InterPro"/>
</dbReference>
<dbReference type="AlphaFoldDB" id="A0A1G7RRS7"/>
<comment type="catalytic activity">
    <reaction evidence="1">
        <text>ATP + protein L-histidine = ADP + protein N-phospho-L-histidine.</text>
        <dbReference type="EC" id="2.7.13.3"/>
    </reaction>
</comment>
<dbReference type="Pfam" id="PF02518">
    <property type="entry name" value="HATPase_c"/>
    <property type="match status" value="1"/>
</dbReference>
<dbReference type="Gene3D" id="3.30.565.10">
    <property type="entry name" value="Histidine kinase-like ATPase, C-terminal domain"/>
    <property type="match status" value="1"/>
</dbReference>
<evidence type="ECO:0000259" key="10">
    <source>
        <dbReference type="Pfam" id="PF02518"/>
    </source>
</evidence>
<evidence type="ECO:0000313" key="12">
    <source>
        <dbReference type="EMBL" id="SDG13516.1"/>
    </source>
</evidence>
<dbReference type="CDD" id="cd16917">
    <property type="entry name" value="HATPase_UhpB-NarQ-NarX-like"/>
    <property type="match status" value="1"/>
</dbReference>
<dbReference type="Gene3D" id="1.20.5.1930">
    <property type="match status" value="1"/>
</dbReference>
<dbReference type="PANTHER" id="PTHR24421:SF10">
    <property type="entry name" value="NITRATE_NITRITE SENSOR PROTEIN NARQ"/>
    <property type="match status" value="1"/>
</dbReference>
<keyword evidence="9" id="KW-0812">Transmembrane</keyword>
<feature type="transmembrane region" description="Helical" evidence="9">
    <location>
        <begin position="120"/>
        <end position="140"/>
    </location>
</feature>
<keyword evidence="9" id="KW-0472">Membrane</keyword>
<dbReference type="InterPro" id="IPR003594">
    <property type="entry name" value="HATPase_dom"/>
</dbReference>
<name>A0A1G7RRS7_9LACT</name>
<dbReference type="SUPFAM" id="SSF55874">
    <property type="entry name" value="ATPase domain of HSP90 chaperone/DNA topoisomerase II/histidine kinase"/>
    <property type="match status" value="1"/>
</dbReference>
<dbReference type="EMBL" id="FNCK01000003">
    <property type="protein sequence ID" value="SDG13516.1"/>
    <property type="molecule type" value="Genomic_DNA"/>
</dbReference>
<dbReference type="GO" id="GO:0005524">
    <property type="term" value="F:ATP binding"/>
    <property type="evidence" value="ECO:0007669"/>
    <property type="project" value="UniProtKB-KW"/>
</dbReference>
<evidence type="ECO:0000256" key="1">
    <source>
        <dbReference type="ARBA" id="ARBA00000085"/>
    </source>
</evidence>
<protein>
    <recommendedName>
        <fullName evidence="2">histidine kinase</fullName>
        <ecNumber evidence="2">2.7.13.3</ecNumber>
    </recommendedName>
</protein>
<evidence type="ECO:0000313" key="13">
    <source>
        <dbReference type="Proteomes" id="UP000199708"/>
    </source>
</evidence>
<sequence>MLLNHFRYTLICFGLIEYLLLHQTSINWLDMSCMLIWIVLLQTAWFIVSSDKLRRIMLFLAMMFGIALSYYNHQLYVFMLMLNLGESALNFTDRSFHVISGLLIINGAILTYLYPLEINIIMSLVLLVANIILLQIRPMIQEYYRLKDAYYQQERERQEQIESTKYLMNHIQTMKDLYILNERNRISRDIHDSIGHVLSTIIIQLGAIGSLTKTTQPQVSQMTQELRDFSAKGLQDIRQIVHEMKPVEFQRAEFMVRIKELLNEFEHLSGIRVLINHNEPMWQLNSAQEAVLYRAIQEFISNSAKYGEASEIRINIHYTDDALILNMADDGKGTDHITPHLGLMGLEERVHQIGGKVSFHSSSGQGFKTRLVVNKGGRNYEDSLS</sequence>
<dbReference type="RefSeq" id="WP_090289566.1">
    <property type="nucleotide sequence ID" value="NZ_FNCK01000003.1"/>
</dbReference>
<feature type="transmembrane region" description="Helical" evidence="9">
    <location>
        <begin position="96"/>
        <end position="114"/>
    </location>
</feature>
<evidence type="ECO:0000256" key="5">
    <source>
        <dbReference type="ARBA" id="ARBA00022741"/>
    </source>
</evidence>
<keyword evidence="7" id="KW-0067">ATP-binding</keyword>